<organism evidence="2 3">
    <name type="scientific">Virgibacillus tibetensis</name>
    <dbReference type="NCBI Taxonomy" id="3042313"/>
    <lineage>
        <taxon>Bacteria</taxon>
        <taxon>Bacillati</taxon>
        <taxon>Bacillota</taxon>
        <taxon>Bacilli</taxon>
        <taxon>Bacillales</taxon>
        <taxon>Bacillaceae</taxon>
        <taxon>Virgibacillus</taxon>
    </lineage>
</organism>
<dbReference type="Proteomes" id="UP001335737">
    <property type="component" value="Unassembled WGS sequence"/>
</dbReference>
<protein>
    <recommendedName>
        <fullName evidence="4">DUF3899 domain-containing protein</fullName>
    </recommendedName>
</protein>
<name>A0ABU6KJ58_9BACI</name>
<dbReference type="EMBL" id="JARZFX010000011">
    <property type="protein sequence ID" value="MEC5425156.1"/>
    <property type="molecule type" value="Genomic_DNA"/>
</dbReference>
<comment type="caution">
    <text evidence="2">The sequence shown here is derived from an EMBL/GenBank/DDBJ whole genome shotgun (WGS) entry which is preliminary data.</text>
</comment>
<reference evidence="2 3" key="1">
    <citation type="journal article" date="2024" name="Int. J. Syst. Evol. Microbiol.">
        <title>Virgibacillus tibetensis sp. nov., isolated from salt lake on the Tibetan Plateau of China.</title>
        <authorList>
            <person name="Phurbu D."/>
            <person name="Liu Z.-X."/>
            <person name="Wang R."/>
            <person name="Zheng Y.-Y."/>
            <person name="Liu H.-C."/>
            <person name="Zhou Y.-G."/>
            <person name="Yu Y.-J."/>
            <person name="Li A.-H."/>
        </authorList>
    </citation>
    <scope>NUCLEOTIDE SEQUENCE [LARGE SCALE GENOMIC DNA]</scope>
    <source>
        <strain evidence="2 3">C22-A2</strain>
    </source>
</reference>
<sequence>MSLELLIFLAILFIVALVGTLFAFKQEENKMKKYEKDGDTVEDELKRSLDYEKSSLKSNIPIQLWIYTVTIILSIVAFAIYIF</sequence>
<evidence type="ECO:0000313" key="3">
    <source>
        <dbReference type="Proteomes" id="UP001335737"/>
    </source>
</evidence>
<proteinExistence type="predicted"/>
<evidence type="ECO:0000256" key="1">
    <source>
        <dbReference type="SAM" id="Phobius"/>
    </source>
</evidence>
<evidence type="ECO:0008006" key="4">
    <source>
        <dbReference type="Google" id="ProtNLM"/>
    </source>
</evidence>
<gene>
    <name evidence="2" type="ORF">QGM71_16845</name>
</gene>
<accession>A0ABU6KJ58</accession>
<keyword evidence="1" id="KW-0812">Transmembrane</keyword>
<feature type="transmembrane region" description="Helical" evidence="1">
    <location>
        <begin position="64"/>
        <end position="82"/>
    </location>
</feature>
<keyword evidence="3" id="KW-1185">Reference proteome</keyword>
<evidence type="ECO:0000313" key="2">
    <source>
        <dbReference type="EMBL" id="MEC5425156.1"/>
    </source>
</evidence>
<keyword evidence="1" id="KW-1133">Transmembrane helix</keyword>
<keyword evidence="1" id="KW-0472">Membrane</keyword>
<dbReference type="RefSeq" id="WP_327608712.1">
    <property type="nucleotide sequence ID" value="NZ_JARZFX010000011.1"/>
</dbReference>
<feature type="transmembrane region" description="Helical" evidence="1">
    <location>
        <begin position="6"/>
        <end position="24"/>
    </location>
</feature>